<feature type="region of interest" description="Disordered" evidence="1">
    <location>
        <begin position="198"/>
        <end position="236"/>
    </location>
</feature>
<evidence type="ECO:0000313" key="4">
    <source>
        <dbReference type="Proteomes" id="UP000596660"/>
    </source>
</evidence>
<dbReference type="InterPro" id="IPR024752">
    <property type="entry name" value="Myb/SANT-like_dom"/>
</dbReference>
<reference evidence="3" key="2">
    <citation type="submission" date="2021-03" db="UniProtKB">
        <authorList>
            <consortium name="EnsemblPlants"/>
        </authorList>
    </citation>
    <scope>IDENTIFICATION</scope>
</reference>
<evidence type="ECO:0000256" key="1">
    <source>
        <dbReference type="SAM" id="MobiDB-lite"/>
    </source>
</evidence>
<dbReference type="OMA" id="ENAHNRD"/>
<sequence>MPTADINEDELNEFDDDFESDSDDEREFITSMEASQAKGEARNRGRGKNKRYWTYEEDAVLIRYLHELSCDPKWKCENGFKNGDMNKLEEMINGVLPNCVLRAVPHIKSRIKHWSEKYSAFAEMLSTSGFGWDAEKKLLQVDKAVYDEWVKTYKKAKGFFGVPFIHYETLAEIYAKDKATGDASESFVDAIEEMDQEIDKQPFNVESDEEDDVNSTHSDTYSSYKSIRKTPHEDIG</sequence>
<feature type="compositionally biased region" description="Polar residues" evidence="1">
    <location>
        <begin position="215"/>
        <end position="225"/>
    </location>
</feature>
<dbReference type="Proteomes" id="UP000596660">
    <property type="component" value="Unplaced"/>
</dbReference>
<feature type="region of interest" description="Disordered" evidence="1">
    <location>
        <begin position="1"/>
        <end position="25"/>
    </location>
</feature>
<dbReference type="EnsemblPlants" id="AUR62014238-RA">
    <property type="protein sequence ID" value="AUR62014238-RA:cds"/>
    <property type="gene ID" value="AUR62014238"/>
</dbReference>
<protein>
    <recommendedName>
        <fullName evidence="2">Myb/SANT-like domain-containing protein</fullName>
    </recommendedName>
</protein>
<evidence type="ECO:0000259" key="2">
    <source>
        <dbReference type="Pfam" id="PF12776"/>
    </source>
</evidence>
<dbReference type="PANTHER" id="PTHR46250">
    <property type="entry name" value="MYB/SANT-LIKE DNA-BINDING DOMAIN PROTEIN-RELATED"/>
    <property type="match status" value="1"/>
</dbReference>
<reference evidence="3" key="1">
    <citation type="journal article" date="2017" name="Nature">
        <title>The genome of Chenopodium quinoa.</title>
        <authorList>
            <person name="Jarvis D.E."/>
            <person name="Ho Y.S."/>
            <person name="Lightfoot D.J."/>
            <person name="Schmoeckel S.M."/>
            <person name="Li B."/>
            <person name="Borm T.J.A."/>
            <person name="Ohyanagi H."/>
            <person name="Mineta K."/>
            <person name="Michell C.T."/>
            <person name="Saber N."/>
            <person name="Kharbatia N.M."/>
            <person name="Rupper R.R."/>
            <person name="Sharp A.R."/>
            <person name="Dally N."/>
            <person name="Boughton B.A."/>
            <person name="Woo Y.H."/>
            <person name="Gao G."/>
            <person name="Schijlen E.G.W.M."/>
            <person name="Guo X."/>
            <person name="Momin A.A."/>
            <person name="Negrao S."/>
            <person name="Al-Babili S."/>
            <person name="Gehring C."/>
            <person name="Roessner U."/>
            <person name="Jung C."/>
            <person name="Murphy K."/>
            <person name="Arold S.T."/>
            <person name="Gojobori T."/>
            <person name="van der Linden C.G."/>
            <person name="van Loo E.N."/>
            <person name="Jellen E.N."/>
            <person name="Maughan P.J."/>
            <person name="Tester M."/>
        </authorList>
    </citation>
    <scope>NUCLEOTIDE SEQUENCE [LARGE SCALE GENOMIC DNA]</scope>
    <source>
        <strain evidence="3">cv. PI 614886</strain>
    </source>
</reference>
<organism evidence="3 4">
    <name type="scientific">Chenopodium quinoa</name>
    <name type="common">Quinoa</name>
    <dbReference type="NCBI Taxonomy" id="63459"/>
    <lineage>
        <taxon>Eukaryota</taxon>
        <taxon>Viridiplantae</taxon>
        <taxon>Streptophyta</taxon>
        <taxon>Embryophyta</taxon>
        <taxon>Tracheophyta</taxon>
        <taxon>Spermatophyta</taxon>
        <taxon>Magnoliopsida</taxon>
        <taxon>eudicotyledons</taxon>
        <taxon>Gunneridae</taxon>
        <taxon>Pentapetalae</taxon>
        <taxon>Caryophyllales</taxon>
        <taxon>Chenopodiaceae</taxon>
        <taxon>Chenopodioideae</taxon>
        <taxon>Atripliceae</taxon>
        <taxon>Chenopodium</taxon>
    </lineage>
</organism>
<accession>A0A803LJU1</accession>
<dbReference type="Pfam" id="PF12776">
    <property type="entry name" value="Myb_DNA-bind_3"/>
    <property type="match status" value="1"/>
</dbReference>
<dbReference type="PANTHER" id="PTHR46250:SF15">
    <property type="entry name" value="OS01G0523800 PROTEIN"/>
    <property type="match status" value="1"/>
</dbReference>
<dbReference type="Gramene" id="AUR62014238-RA">
    <property type="protein sequence ID" value="AUR62014238-RA:cds"/>
    <property type="gene ID" value="AUR62014238"/>
</dbReference>
<keyword evidence="4" id="KW-1185">Reference proteome</keyword>
<proteinExistence type="predicted"/>
<feature type="domain" description="Myb/SANT-like" evidence="2">
    <location>
        <begin position="52"/>
        <end position="147"/>
    </location>
</feature>
<dbReference type="AlphaFoldDB" id="A0A803LJU1"/>
<name>A0A803LJU1_CHEQI</name>
<evidence type="ECO:0000313" key="3">
    <source>
        <dbReference type="EnsemblPlants" id="AUR62014238-RA:cds"/>
    </source>
</evidence>